<name>A0A8J3R8T4_9ACTN</name>
<dbReference type="AlphaFoldDB" id="A0A8J3R8T4"/>
<evidence type="ECO:0000313" key="2">
    <source>
        <dbReference type="Proteomes" id="UP000610966"/>
    </source>
</evidence>
<keyword evidence="2" id="KW-1185">Reference proteome</keyword>
<protein>
    <submittedName>
        <fullName evidence="1">Uncharacterized protein</fullName>
    </submittedName>
</protein>
<evidence type="ECO:0000313" key="1">
    <source>
        <dbReference type="EMBL" id="GIH69462.1"/>
    </source>
</evidence>
<dbReference type="EMBL" id="BOOG01000014">
    <property type="protein sequence ID" value="GIH69462.1"/>
    <property type="molecule type" value="Genomic_DNA"/>
</dbReference>
<reference evidence="1" key="1">
    <citation type="submission" date="2021-01" db="EMBL/GenBank/DDBJ databases">
        <title>Whole genome shotgun sequence of Sphaerimonospora thailandensis NBRC 107569.</title>
        <authorList>
            <person name="Komaki H."/>
            <person name="Tamura T."/>
        </authorList>
    </citation>
    <scope>NUCLEOTIDE SEQUENCE</scope>
    <source>
        <strain evidence="1">NBRC 107569</strain>
    </source>
</reference>
<organism evidence="1 2">
    <name type="scientific">Sphaerimonospora thailandensis</name>
    <dbReference type="NCBI Taxonomy" id="795644"/>
    <lineage>
        <taxon>Bacteria</taxon>
        <taxon>Bacillati</taxon>
        <taxon>Actinomycetota</taxon>
        <taxon>Actinomycetes</taxon>
        <taxon>Streptosporangiales</taxon>
        <taxon>Streptosporangiaceae</taxon>
        <taxon>Sphaerimonospora</taxon>
    </lineage>
</organism>
<dbReference type="RefSeq" id="WP_204014051.1">
    <property type="nucleotide sequence ID" value="NZ_BOOG01000014.1"/>
</dbReference>
<proteinExistence type="predicted"/>
<accession>A0A8J3R8T4</accession>
<dbReference type="Proteomes" id="UP000610966">
    <property type="component" value="Unassembled WGS sequence"/>
</dbReference>
<sequence length="96" mass="10573">MEPVTEKTPAEQLRAAAARLREDETVLQLIQFTVNTPPGKCWRVTQALAEPLAAWLEQTARGIQAHIDVRASIEQLEQVHAHALDVARVILGGDRG</sequence>
<gene>
    <name evidence="1" type="ORF">Mth01_17150</name>
</gene>
<comment type="caution">
    <text evidence="1">The sequence shown here is derived from an EMBL/GenBank/DDBJ whole genome shotgun (WGS) entry which is preliminary data.</text>
</comment>